<dbReference type="RefSeq" id="WP_260990557.1">
    <property type="nucleotide sequence ID" value="NZ_CP104450.1"/>
</dbReference>
<reference evidence="1" key="1">
    <citation type="submission" date="2022-09" db="EMBL/GenBank/DDBJ databases">
        <title>Multidrug resistance Raoultella ornithinolytica Strain MQB_Silv_108.</title>
        <authorList>
            <person name="Quintela-Baluja M."/>
        </authorList>
    </citation>
    <scope>NUCLEOTIDE SEQUENCE</scope>
    <source>
        <strain evidence="1">MQB_Silv_108</strain>
    </source>
</reference>
<evidence type="ECO:0000313" key="1">
    <source>
        <dbReference type="EMBL" id="UXE39485.1"/>
    </source>
</evidence>
<organism evidence="1 2">
    <name type="scientific">Raoultella ornithinolytica</name>
    <name type="common">Klebsiella ornithinolytica</name>
    <dbReference type="NCBI Taxonomy" id="54291"/>
    <lineage>
        <taxon>Bacteria</taxon>
        <taxon>Pseudomonadati</taxon>
        <taxon>Pseudomonadota</taxon>
        <taxon>Gammaproteobacteria</taxon>
        <taxon>Enterobacterales</taxon>
        <taxon>Enterobacteriaceae</taxon>
        <taxon>Klebsiella/Raoultella group</taxon>
        <taxon>Raoultella</taxon>
    </lineage>
</organism>
<protein>
    <submittedName>
        <fullName evidence="1">Uncharacterized protein</fullName>
    </submittedName>
</protein>
<gene>
    <name evidence="1" type="ORF">N2J37_06960</name>
</gene>
<dbReference type="EMBL" id="CP104450">
    <property type="protein sequence ID" value="UXE39485.1"/>
    <property type="molecule type" value="Genomic_DNA"/>
</dbReference>
<sequence length="826" mass="90737">MAYSLIQPSLAGGEISPSLYGRVDLEKYQTSLRRCRNFIVRQFGGLDNRPGFRYLGSAKYADRTARLIPFQFSVSQTYALELGDYYFRVWSNGALVTDDGGSPIEVATPWPIGILSELKFTQSADVMTVCHNNYPPMEIRRYGQADWRTATVSTASGPFQDINTDDDVTVYASGRTGTVTLTASSSIFKSWHVGKLFYMEQKAVDSVGRWETDKDISVGDECRYQENYYRCVDGGANGTTGTVAPTHTTGDSWDGWGYGGRNGVLWRYLHSGFGVCRITAVAPDGLTATADVVPRQDGEIELPAQVVTSTFATYKWAHFAWNDNDGYPGTVTYYQQRLIFAGSTGFPQTIWCSRTGDYHNFYRSNPKVDDDAITYNYAGRQLNKILHLLDVGQLIVLTSGGEFKVTGDSNGNITGTGGFAMSGQSFNGSSDLAPINVGSVALYVQQKGSIIRDLFYSFDQDSFQSSDLTLLANHLFNGYTITDWALSVQPFSVAWCARSDGLLMGLTYLREQQVYAWHPHPLTNGYVESLCSISEGQEDAVYALIRRTINGATVRYVERLATRQFTDQADAFFVDSGLSYDGGNTDASRTMTIGSAGGWTYHDEMTLTCNVAYFDSSSLDYQIHIPYTEEGTSKSMRLDITEVVSSTVAKVLVNRDVPAALRGTAQATWSVAQKVISGLSHLEGQTVSILADGNVEPQQVIAGGSVTLENHASVVHVGLPLSALIETLDVNVASQDTLLDKTKLINQLCVMINQGRSVTAGTDEDHLLEYPQREWEFYDDPIGLRTGVIDMNLDADWSRNGRVVIRHDDPLPLGVLAVIPRVTVGG</sequence>
<dbReference type="Proteomes" id="UP001064206">
    <property type="component" value="Chromosome"/>
</dbReference>
<proteinExistence type="predicted"/>
<name>A0A9Q9JJ93_RAOOR</name>
<evidence type="ECO:0000313" key="2">
    <source>
        <dbReference type="Proteomes" id="UP001064206"/>
    </source>
</evidence>
<accession>A0A9Q9JJ93</accession>
<dbReference type="AlphaFoldDB" id="A0A9Q9JJ93"/>